<keyword evidence="1" id="KW-0233">DNA recombination</keyword>
<dbReference type="Pfam" id="PF21530">
    <property type="entry name" value="Pif1_2B_dom"/>
    <property type="match status" value="1"/>
</dbReference>
<dbReference type="GO" id="GO:0006281">
    <property type="term" value="P:DNA repair"/>
    <property type="evidence" value="ECO:0007669"/>
    <property type="project" value="UniProtKB-KW"/>
</dbReference>
<feature type="non-terminal residue" evidence="5">
    <location>
        <position position="1"/>
    </location>
</feature>
<reference evidence="5" key="1">
    <citation type="submission" date="2015-11" db="EMBL/GenBank/DDBJ databases">
        <title>De novo transcriptome assembly of four potential Pierce s Disease insect vectors from Arizona vineyards.</title>
        <authorList>
            <person name="Tassone E.E."/>
        </authorList>
    </citation>
    <scope>NUCLEOTIDE SEQUENCE</scope>
</reference>
<sequence length="971" mass="110537">EITHNLNGQSVENRPDLVSRVFQLKLTELMDDINKKHIFGTPVGNIHVIEFQKRGLPHAHILLILKEQDTPKLPEHIDQIVSAELPDKEKFPTLHAAVTKHMIHGPCGECNLNSPCMKENKCTKNYPKSFQNETLANKDGYPLYRRRNNGNNVSVRNKVIDNTWVVPYNPYLLLKYNCHINVEVCATIKSVKYLFKYVYKGHDCANVQITERNSNFDEIQKHIDSRYVSAPEAMWRILGNDMHKQSHTIIRLPVHLPENQSIVFHVNSLNRNTDNLLQTVGKDTMLTAWFKLNAEDENARLINYSNIPKYYVFNKKSRRWIRRQQDRHNVIGRMYFVNLGSDTERYCLRLLLLHVPGATAYDDLKTIDGTKYNTFYEAAVQKGLIKNDDIWDKTLAEAVNFSMPPHLRDLFSYILIFASPSNAKELFEIYQSHLWEDFAHSHKIGHADNCERCKNLTLTEINKTLEANNSSCLKYDLPMPVSNILPINNTDTYDYELEKEKSKEMINNLNSEQRQCYDNIIAAIDDEVPETCFFLDGPGGTGKTYLYKTILCRVRGEKNIALPIASTGIAANLLEGGKTYFNQFKLVPPLNETSVSNIRLNSLEANIIRSAKIIIWDEATMAPGIALTAIDRVLKEIMNNQNPFGGKVMLLGGDFRQTLPVVRHGNRTKIIETSIKFHPLWETFKILRLSKNVRSVDDSFSKWLLSVGNGLTDRTYDLPEELLAIPPNILSHGNIATDIFGDKLDIAHCHEFAQKAILCTKNSDVDFLNETVHNLLEGTSITYLSSDSIEADDSSQADFHYPIEFLNQLSPSGMPIHKLNLKIGAVIMLLRNLNTKRGLCNGTRLIVKELKPNLIIAEVLTGSSAGEIVFIPRIDLAQTDTDLPFILKRRQFPIKLAFAITINKAQGQTLEKVGVYLPAPVFSHGQLYVALSRVKRFEDIKIKIIPSKEQGRLLKNSDVVFTKNVVYKEIL</sequence>
<keyword evidence="1" id="KW-0347">Helicase</keyword>
<evidence type="ECO:0000313" key="5">
    <source>
        <dbReference type="EMBL" id="JAS57700.1"/>
    </source>
</evidence>
<proteinExistence type="inferred from homology"/>
<dbReference type="SUPFAM" id="SSF52540">
    <property type="entry name" value="P-loop containing nucleoside triphosphate hydrolases"/>
    <property type="match status" value="2"/>
</dbReference>
<keyword evidence="1" id="KW-0547">Nucleotide-binding</keyword>
<keyword evidence="1" id="KW-0234">DNA repair</keyword>
<keyword evidence="1" id="KW-0378">Hydrolase</keyword>
<feature type="domain" description="DNA helicase Pif1-like DEAD-box helicase" evidence="2">
    <location>
        <begin position="509"/>
        <end position="714"/>
    </location>
</feature>
<dbReference type="EMBL" id="GECZ01012069">
    <property type="protein sequence ID" value="JAS57700.1"/>
    <property type="molecule type" value="Transcribed_RNA"/>
</dbReference>
<dbReference type="FunFam" id="3.40.50.300:FF:002884">
    <property type="entry name" value="ATP-dependent DNA helicase"/>
    <property type="match status" value="1"/>
</dbReference>
<dbReference type="PANTHER" id="PTHR10492">
    <property type="match status" value="1"/>
</dbReference>
<dbReference type="InterPro" id="IPR025476">
    <property type="entry name" value="Helitron_helicase-like"/>
</dbReference>
<dbReference type="GO" id="GO:0016887">
    <property type="term" value="F:ATP hydrolysis activity"/>
    <property type="evidence" value="ECO:0007669"/>
    <property type="project" value="RHEA"/>
</dbReference>
<comment type="cofactor">
    <cofactor evidence="1">
        <name>Mg(2+)</name>
        <dbReference type="ChEBI" id="CHEBI:18420"/>
    </cofactor>
</comment>
<dbReference type="Gene3D" id="3.40.50.300">
    <property type="entry name" value="P-loop containing nucleotide triphosphate hydrolases"/>
    <property type="match status" value="1"/>
</dbReference>
<dbReference type="InterPro" id="IPR010285">
    <property type="entry name" value="DNA_helicase_pif1-like_DEAD"/>
</dbReference>
<dbReference type="GO" id="GO:0000723">
    <property type="term" value="P:telomere maintenance"/>
    <property type="evidence" value="ECO:0007669"/>
    <property type="project" value="InterPro"/>
</dbReference>
<keyword evidence="1" id="KW-0067">ATP-binding</keyword>
<dbReference type="EC" id="5.6.2.3" evidence="1"/>
<gene>
    <name evidence="5" type="ORF">g.876</name>
</gene>
<feature type="domain" description="DNA helicase Pif1-like 2B" evidence="4">
    <location>
        <begin position="804"/>
        <end position="850"/>
    </location>
</feature>
<keyword evidence="1" id="KW-0227">DNA damage</keyword>
<feature type="domain" description="Helitron helicase-like" evidence="3">
    <location>
        <begin position="1"/>
        <end position="63"/>
    </location>
</feature>
<dbReference type="GO" id="GO:0005524">
    <property type="term" value="F:ATP binding"/>
    <property type="evidence" value="ECO:0007669"/>
    <property type="project" value="UniProtKB-KW"/>
</dbReference>
<protein>
    <recommendedName>
        <fullName evidence="1">ATP-dependent DNA helicase</fullName>
        <ecNumber evidence="1">5.6.2.3</ecNumber>
    </recommendedName>
</protein>
<comment type="similarity">
    <text evidence="1">Belongs to the helicase family.</text>
</comment>
<dbReference type="GO" id="GO:0006310">
    <property type="term" value="P:DNA recombination"/>
    <property type="evidence" value="ECO:0007669"/>
    <property type="project" value="UniProtKB-KW"/>
</dbReference>
<name>A0A1B6G5I2_9HEMI</name>
<dbReference type="Pfam" id="PF14214">
    <property type="entry name" value="Helitron_like_N"/>
    <property type="match status" value="1"/>
</dbReference>
<accession>A0A1B6G5I2</accession>
<evidence type="ECO:0000256" key="1">
    <source>
        <dbReference type="RuleBase" id="RU363044"/>
    </source>
</evidence>
<dbReference type="InterPro" id="IPR049163">
    <property type="entry name" value="Pif1-like_2B_dom"/>
</dbReference>
<dbReference type="PANTHER" id="PTHR10492:SF57">
    <property type="entry name" value="ATP-DEPENDENT DNA HELICASE"/>
    <property type="match status" value="1"/>
</dbReference>
<organism evidence="5">
    <name type="scientific">Cuerna arida</name>
    <dbReference type="NCBI Taxonomy" id="1464854"/>
    <lineage>
        <taxon>Eukaryota</taxon>
        <taxon>Metazoa</taxon>
        <taxon>Ecdysozoa</taxon>
        <taxon>Arthropoda</taxon>
        <taxon>Hexapoda</taxon>
        <taxon>Insecta</taxon>
        <taxon>Pterygota</taxon>
        <taxon>Neoptera</taxon>
        <taxon>Paraneoptera</taxon>
        <taxon>Hemiptera</taxon>
        <taxon>Auchenorrhyncha</taxon>
        <taxon>Membracoidea</taxon>
        <taxon>Cicadellidae</taxon>
        <taxon>Cicadellinae</taxon>
        <taxon>Proconiini</taxon>
        <taxon>Cuerna</taxon>
    </lineage>
</organism>
<dbReference type="GO" id="GO:0043139">
    <property type="term" value="F:5'-3' DNA helicase activity"/>
    <property type="evidence" value="ECO:0007669"/>
    <property type="project" value="UniProtKB-EC"/>
</dbReference>
<dbReference type="CDD" id="cd18809">
    <property type="entry name" value="SF1_C_RecD"/>
    <property type="match status" value="1"/>
</dbReference>
<dbReference type="InterPro" id="IPR027417">
    <property type="entry name" value="P-loop_NTPase"/>
</dbReference>
<evidence type="ECO:0000259" key="4">
    <source>
        <dbReference type="Pfam" id="PF21530"/>
    </source>
</evidence>
<dbReference type="AlphaFoldDB" id="A0A1B6G5I2"/>
<dbReference type="Pfam" id="PF05970">
    <property type="entry name" value="PIF1"/>
    <property type="match status" value="1"/>
</dbReference>
<evidence type="ECO:0000259" key="2">
    <source>
        <dbReference type="Pfam" id="PF05970"/>
    </source>
</evidence>
<comment type="catalytic activity">
    <reaction evidence="1">
        <text>ATP + H2O = ADP + phosphate + H(+)</text>
        <dbReference type="Rhea" id="RHEA:13065"/>
        <dbReference type="ChEBI" id="CHEBI:15377"/>
        <dbReference type="ChEBI" id="CHEBI:15378"/>
        <dbReference type="ChEBI" id="CHEBI:30616"/>
        <dbReference type="ChEBI" id="CHEBI:43474"/>
        <dbReference type="ChEBI" id="CHEBI:456216"/>
        <dbReference type="EC" id="5.6.2.3"/>
    </reaction>
</comment>
<evidence type="ECO:0000259" key="3">
    <source>
        <dbReference type="Pfam" id="PF14214"/>
    </source>
</evidence>